<evidence type="ECO:0000313" key="3">
    <source>
        <dbReference type="Proteomes" id="UP000481288"/>
    </source>
</evidence>
<comment type="caution">
    <text evidence="2">The sequence shown here is derived from an EMBL/GenBank/DDBJ whole genome shotgun (WGS) entry which is preliminary data.</text>
</comment>
<feature type="compositionally biased region" description="Polar residues" evidence="1">
    <location>
        <begin position="1"/>
        <end position="12"/>
    </location>
</feature>
<evidence type="ECO:0000313" key="2">
    <source>
        <dbReference type="EMBL" id="TVY55149.1"/>
    </source>
</evidence>
<organism evidence="2 3">
    <name type="scientific">Lachnellula cervina</name>
    <dbReference type="NCBI Taxonomy" id="1316786"/>
    <lineage>
        <taxon>Eukaryota</taxon>
        <taxon>Fungi</taxon>
        <taxon>Dikarya</taxon>
        <taxon>Ascomycota</taxon>
        <taxon>Pezizomycotina</taxon>
        <taxon>Leotiomycetes</taxon>
        <taxon>Helotiales</taxon>
        <taxon>Lachnaceae</taxon>
        <taxon>Lachnellula</taxon>
    </lineage>
</organism>
<sequence length="401" mass="42056">MSASEASTLQPNTPVPVAQPANTSKVPLLGEGFQETKRTPKSRSADSSDIEPDAGETTGKSGKRRLFGFGKKKEEKGKKKAESAPTTDTGNSKTPIAAPVARRVPLQSTSPSRSSQHYPAPGSPQRNLYSSSSRVGSPAGSQIFERDVQESALPAPNSPAIPSHIQTENHIPPVLDASSEAITNHKLDPDTVEIVMHSSHQPAAVTVTGVGSSEATGGTWADDLIAHPDKDDAASNYGALDSTDVRRLSFISFSDIVQSEHAEHAGSRDSIYVAGLSSLSSGAVNRSPSPIRSPVSSQGFGTSPPTSNSASIKGVEMSPRMKGVASPVSTHAPVPANGGELTIETMRQALRRTGSGDLSGVRSPISPASPDGLSDTSFQVLLDWFQLGLEFKDYVVLWDSI</sequence>
<gene>
    <name evidence="2" type="ORF">LCER1_G004434</name>
</gene>
<dbReference type="EMBL" id="QGMG01000269">
    <property type="protein sequence ID" value="TVY55149.1"/>
    <property type="molecule type" value="Genomic_DNA"/>
</dbReference>
<keyword evidence="3" id="KW-1185">Reference proteome</keyword>
<name>A0A7D8YUW4_9HELO</name>
<reference evidence="2 3" key="1">
    <citation type="submission" date="2018-05" db="EMBL/GenBank/DDBJ databases">
        <title>Whole genome sequencing for identification of molecular markers to develop diagnostic detection tools for the regulated plant pathogen Lachnellula willkommii.</title>
        <authorList>
            <person name="Giroux E."/>
            <person name="Bilodeau G."/>
        </authorList>
    </citation>
    <scope>NUCLEOTIDE SEQUENCE [LARGE SCALE GENOMIC DNA]</scope>
    <source>
        <strain evidence="2 3">CBS 625.97</strain>
    </source>
</reference>
<feature type="compositionally biased region" description="Polar residues" evidence="1">
    <location>
        <begin position="84"/>
        <end position="94"/>
    </location>
</feature>
<feature type="compositionally biased region" description="Polar residues" evidence="1">
    <location>
        <begin position="298"/>
        <end position="311"/>
    </location>
</feature>
<dbReference type="AlphaFoldDB" id="A0A7D8YUW4"/>
<feature type="compositionally biased region" description="Polar residues" evidence="1">
    <location>
        <begin position="106"/>
        <end position="117"/>
    </location>
</feature>
<accession>A0A7D8YUW4</accession>
<feature type="compositionally biased region" description="Basic and acidic residues" evidence="1">
    <location>
        <begin position="71"/>
        <end position="82"/>
    </location>
</feature>
<evidence type="ECO:0000256" key="1">
    <source>
        <dbReference type="SAM" id="MobiDB-lite"/>
    </source>
</evidence>
<proteinExistence type="predicted"/>
<feature type="compositionally biased region" description="Low complexity" evidence="1">
    <location>
        <begin position="130"/>
        <end position="140"/>
    </location>
</feature>
<feature type="compositionally biased region" description="Low complexity" evidence="1">
    <location>
        <begin position="286"/>
        <end position="297"/>
    </location>
</feature>
<feature type="region of interest" description="Disordered" evidence="1">
    <location>
        <begin position="283"/>
        <end position="313"/>
    </location>
</feature>
<feature type="region of interest" description="Disordered" evidence="1">
    <location>
        <begin position="1"/>
        <end position="140"/>
    </location>
</feature>
<dbReference type="PANTHER" id="PTHR42111">
    <property type="entry name" value="YALI0D23727P"/>
    <property type="match status" value="1"/>
</dbReference>
<dbReference type="OrthoDB" id="5364312at2759"/>
<feature type="compositionally biased region" description="Basic and acidic residues" evidence="1">
    <location>
        <begin position="34"/>
        <end position="46"/>
    </location>
</feature>
<dbReference type="Proteomes" id="UP000481288">
    <property type="component" value="Unassembled WGS sequence"/>
</dbReference>
<dbReference type="PANTHER" id="PTHR42111:SF1">
    <property type="entry name" value="YALI0D23727P"/>
    <property type="match status" value="1"/>
</dbReference>
<protein>
    <submittedName>
        <fullName evidence="2">Uncharacterized protein</fullName>
    </submittedName>
</protein>